<keyword evidence="3" id="KW-0378">Hydrolase</keyword>
<keyword evidence="5" id="KW-0732">Signal</keyword>
<keyword evidence="2" id="KW-0479">Metal-binding</keyword>
<evidence type="ECO:0000256" key="4">
    <source>
        <dbReference type="ARBA" id="ARBA00022837"/>
    </source>
</evidence>
<dbReference type="AlphaFoldDB" id="A0A1H1PDD6"/>
<reference evidence="8" key="1">
    <citation type="submission" date="2016-10" db="EMBL/GenBank/DDBJ databases">
        <authorList>
            <person name="Varghese N."/>
            <person name="Submissions S."/>
        </authorList>
    </citation>
    <scope>NUCLEOTIDE SEQUENCE [LARGE SCALE GENOMIC DNA]</scope>
    <source>
        <strain evidence="8">GAS369</strain>
    </source>
</reference>
<gene>
    <name evidence="7" type="ORF">SAMN05444158_0978</name>
</gene>
<sequence>MRHRKCLLETVAIVALVSCCIGLSTKAHAQGTQAPAKGATILPVPEPPFEGVIGRKASESKSDFPRAVTAPNGAPNVLLIMTDDTGFGAASTFGGPIPTPSLDRIYQQGLCYNQFHTTALCSPTRSALLTGRNHHSVGFGNISEFATGYPGYDSIIPKSAGTIGNILEDNGYTTSWFGKHHLIPDWQQSTAGPFDQWAGGLGFEYFYGFLGGDTDNWHPALFENTTPVLPPFGDPNYILIHDMTDHAINWIRTQHSVAADKPFLMYFAPGNGHAPHHASKDWIAKFKGQFDQGWDKQREATLANQKRLGIVPADTVLTPRPVQIPAWDSLSDDQKKVYARMMEVYAAAVAQSDYEIGRLFDSLVQAGQLDNTLVIYIEGDNGASAEGTLQGTTNEVGLGAPEPESLPFLVSMMDQLGSDRTYNHYPVGWALAMDTPFQWTKQVASHFGGTRNGMCLSWPNKIKAHHEIRSQFSHVIDIVPTILEAVGVQAPLILNGTTQKPLQGVSMVYTFDDAKAPTRHNTQYFEIAANRGLYKDGWMASTTPLRLPWQVTGVEPDPDDFPWELYNVAQDFSQSRNLATENPKKLQELEQLFLIEAVKYNVLPIDSSFADRANPAIRPNLNRGRTHFTYYPGMIRIPEASAPDIKNKSFRITADVDVPQAGADGVLMTQGGRFGGWGLLVLDRKPMFAYAFSNQDGDKYPYQKKYKFRIKTTEPLAPGKHAIVFDFAYDGGGIGKGGKGTLTVDGRKVGEGRIELTQSLRFSLDESFDVGQDTGSPVIDEYDDKMPFKFSGTLNKLDVDLGADQLTPQKQGELERLKRDFAFRNQ</sequence>
<dbReference type="GO" id="GO:0046872">
    <property type="term" value="F:metal ion binding"/>
    <property type="evidence" value="ECO:0007669"/>
    <property type="project" value="UniProtKB-KW"/>
</dbReference>
<dbReference type="Gene3D" id="3.40.720.10">
    <property type="entry name" value="Alkaline Phosphatase, subunit A"/>
    <property type="match status" value="1"/>
</dbReference>
<feature type="domain" description="Sulfatase N-terminal" evidence="6">
    <location>
        <begin position="75"/>
        <end position="488"/>
    </location>
</feature>
<feature type="signal peptide" evidence="5">
    <location>
        <begin position="1"/>
        <end position="29"/>
    </location>
</feature>
<name>A0A1H1PDD6_9BRAD</name>
<protein>
    <submittedName>
        <fullName evidence="7">Arylsulfatase</fullName>
    </submittedName>
</protein>
<dbReference type="PROSITE" id="PS00523">
    <property type="entry name" value="SULFATASE_1"/>
    <property type="match status" value="1"/>
</dbReference>
<dbReference type="InterPro" id="IPR050738">
    <property type="entry name" value="Sulfatase"/>
</dbReference>
<feature type="chain" id="PRO_5009256431" evidence="5">
    <location>
        <begin position="30"/>
        <end position="826"/>
    </location>
</feature>
<dbReference type="InterPro" id="IPR017850">
    <property type="entry name" value="Alkaline_phosphatase_core_sf"/>
</dbReference>
<organism evidence="7 8">
    <name type="scientific">Bradyrhizobium canariense</name>
    <dbReference type="NCBI Taxonomy" id="255045"/>
    <lineage>
        <taxon>Bacteria</taxon>
        <taxon>Pseudomonadati</taxon>
        <taxon>Pseudomonadota</taxon>
        <taxon>Alphaproteobacteria</taxon>
        <taxon>Hyphomicrobiales</taxon>
        <taxon>Nitrobacteraceae</taxon>
        <taxon>Bradyrhizobium</taxon>
    </lineage>
</organism>
<evidence type="ECO:0000256" key="5">
    <source>
        <dbReference type="SAM" id="SignalP"/>
    </source>
</evidence>
<dbReference type="InterPro" id="IPR000917">
    <property type="entry name" value="Sulfatase_N"/>
</dbReference>
<keyword evidence="8" id="KW-1185">Reference proteome</keyword>
<dbReference type="Pfam" id="PF00884">
    <property type="entry name" value="Sulfatase"/>
    <property type="match status" value="1"/>
</dbReference>
<dbReference type="PANTHER" id="PTHR42693:SF43">
    <property type="entry name" value="BLL2667 PROTEIN"/>
    <property type="match status" value="1"/>
</dbReference>
<dbReference type="GO" id="GO:0016787">
    <property type="term" value="F:hydrolase activity"/>
    <property type="evidence" value="ECO:0007669"/>
    <property type="project" value="UniProtKB-KW"/>
</dbReference>
<comment type="similarity">
    <text evidence="1">Belongs to the sulfatase family.</text>
</comment>
<dbReference type="CDD" id="cd16025">
    <property type="entry name" value="PAS_like"/>
    <property type="match status" value="1"/>
</dbReference>
<accession>A0A1H1PDD6</accession>
<dbReference type="Gene3D" id="3.30.1120.10">
    <property type="match status" value="1"/>
</dbReference>
<dbReference type="RefSeq" id="WP_146686475.1">
    <property type="nucleotide sequence ID" value="NZ_LT629750.1"/>
</dbReference>
<dbReference type="SUPFAM" id="SSF53649">
    <property type="entry name" value="Alkaline phosphatase-like"/>
    <property type="match status" value="1"/>
</dbReference>
<dbReference type="Proteomes" id="UP000243904">
    <property type="component" value="Chromosome I"/>
</dbReference>
<evidence type="ECO:0000313" key="8">
    <source>
        <dbReference type="Proteomes" id="UP000243904"/>
    </source>
</evidence>
<proteinExistence type="inferred from homology"/>
<evidence type="ECO:0000259" key="6">
    <source>
        <dbReference type="Pfam" id="PF00884"/>
    </source>
</evidence>
<keyword evidence="4" id="KW-0106">Calcium</keyword>
<evidence type="ECO:0000256" key="3">
    <source>
        <dbReference type="ARBA" id="ARBA00022801"/>
    </source>
</evidence>
<dbReference type="PANTHER" id="PTHR42693">
    <property type="entry name" value="ARYLSULFATASE FAMILY MEMBER"/>
    <property type="match status" value="1"/>
</dbReference>
<dbReference type="EMBL" id="LT629750">
    <property type="protein sequence ID" value="SDS09281.1"/>
    <property type="molecule type" value="Genomic_DNA"/>
</dbReference>
<dbReference type="InterPro" id="IPR024607">
    <property type="entry name" value="Sulfatase_CS"/>
</dbReference>
<evidence type="ECO:0000256" key="1">
    <source>
        <dbReference type="ARBA" id="ARBA00008779"/>
    </source>
</evidence>
<evidence type="ECO:0000256" key="2">
    <source>
        <dbReference type="ARBA" id="ARBA00022723"/>
    </source>
</evidence>
<evidence type="ECO:0000313" key="7">
    <source>
        <dbReference type="EMBL" id="SDS09281.1"/>
    </source>
</evidence>